<sequence>MYESNEEMMFTNARIEEIMYNVTFNPKTRDGDIVVNLSVVDKNNLDEVLELFRQVMYSGLSVCSYVKLFDEGETFSGYRVAPGKAGIATACSITIDGVFLKQGIPVRPKFGGIVQVKDRQPIRFTDMIRYDSTTIDPLEVLMSQELTSVKEMTRTGSGKVLANFREVPMTAKDDVDHTINRLLTAGFYGILEVGEPNTPVLGVDVDRDHMGVIITGGTNPMAAVQESGIPIVTKAIKGTLDFREMKKLA</sequence>
<dbReference type="Pfam" id="PF01995">
    <property type="entry name" value="NRD1_2"/>
    <property type="match status" value="1"/>
</dbReference>
<reference evidence="3" key="3">
    <citation type="journal article" date="2011" name="PLoS ONE">
        <title>Genome sequence of a mesophilic hydrogenotrophic methanogen Methanocella paludicola, the first cultivated representative of the order Methanocellales.</title>
        <authorList>
            <person name="Sakai S."/>
            <person name="Takaki Y."/>
            <person name="Shimamura S."/>
            <person name="Sekine M."/>
            <person name="Tajima T."/>
            <person name="Kosugi H."/>
            <person name="Ichikawa N."/>
            <person name="Tasumi E."/>
            <person name="Hiraki A.T."/>
            <person name="Shimizu A."/>
            <person name="Kato Y."/>
            <person name="Nishiko R."/>
            <person name="Mori K."/>
            <person name="Fujita N."/>
            <person name="Imachi H."/>
            <person name="Takai K."/>
        </authorList>
    </citation>
    <scope>NUCLEOTIDE SEQUENCE [LARGE SCALE GENOMIC DNA]</scope>
    <source>
        <strain evidence="3">DSM 17711 / JCM 13418 / NBRC 101707 / SANAE</strain>
    </source>
</reference>
<organism evidence="2 3">
    <name type="scientific">Methanocella paludicola (strain DSM 17711 / JCM 13418 / NBRC 101707 / SANAE)</name>
    <dbReference type="NCBI Taxonomy" id="304371"/>
    <lineage>
        <taxon>Archaea</taxon>
        <taxon>Methanobacteriati</taxon>
        <taxon>Methanobacteriota</taxon>
        <taxon>Stenosarchaea group</taxon>
        <taxon>Methanomicrobia</taxon>
        <taxon>Methanocellales</taxon>
        <taxon>Methanocellaceae</taxon>
        <taxon>Methanocella</taxon>
    </lineage>
</organism>
<dbReference type="PANTHER" id="PTHR41964:SF1">
    <property type="entry name" value="GLOBAL NITROGEN REGULATOR NRPR"/>
    <property type="match status" value="1"/>
</dbReference>
<dbReference type="InParanoid" id="D1YUP9"/>
<dbReference type="PANTHER" id="PTHR41964">
    <property type="entry name" value="GLOBAL NITROGEN REGULATOR NRPR"/>
    <property type="match status" value="1"/>
</dbReference>
<evidence type="ECO:0000313" key="2">
    <source>
        <dbReference type="EMBL" id="BAI60171.1"/>
    </source>
</evidence>
<dbReference type="Proteomes" id="UP000001882">
    <property type="component" value="Chromosome"/>
</dbReference>
<dbReference type="RefSeq" id="WP_012898851.1">
    <property type="nucleotide sequence ID" value="NC_013665.1"/>
</dbReference>
<dbReference type="InterPro" id="IPR036984">
    <property type="entry name" value="NrpR_dom_sf"/>
</dbReference>
<dbReference type="GeneID" id="8682798"/>
<dbReference type="InterPro" id="IPR038982">
    <property type="entry name" value="NrpR"/>
</dbReference>
<evidence type="ECO:0000313" key="3">
    <source>
        <dbReference type="Proteomes" id="UP000001882"/>
    </source>
</evidence>
<reference evidence="2 3" key="1">
    <citation type="journal article" date="2007" name="Appl. Environ. Microbiol.">
        <title>Isolation of key methanogens for global methane emission from rice paddy fields: a novel isolate affiliated with the clone cluster rice cluster I.</title>
        <authorList>
            <person name="Sakai S."/>
            <person name="Imachi H."/>
            <person name="Sekiguchi Y."/>
            <person name="Ohashi A."/>
            <person name="Harada H."/>
            <person name="Kamagata Y."/>
        </authorList>
    </citation>
    <scope>NUCLEOTIDE SEQUENCE [LARGE SCALE GENOMIC DNA]</scope>
    <source>
        <strain evidence="3">DSM 17711 / JCM 13418 / NBRC 101707 / SANAE</strain>
    </source>
</reference>
<protein>
    <submittedName>
        <fullName evidence="2">NrpR transcriptional repressor</fullName>
    </submittedName>
</protein>
<dbReference type="Gene3D" id="3.30.70.1360">
    <property type="entry name" value="mj0159-like"/>
    <property type="match status" value="2"/>
</dbReference>
<gene>
    <name evidence="2" type="primary">nrpR-1</name>
    <name evidence="2" type="ordered locus">MCP_0099</name>
</gene>
<feature type="domain" description="NrpR regulatory" evidence="1">
    <location>
        <begin position="10"/>
        <end position="247"/>
    </location>
</feature>
<name>D1YUP9_METPS</name>
<dbReference type="OrthoDB" id="358798at2157"/>
<accession>D1YUP9</accession>
<evidence type="ECO:0000259" key="1">
    <source>
        <dbReference type="Pfam" id="PF01995"/>
    </source>
</evidence>
<dbReference type="InterPro" id="IPR002846">
    <property type="entry name" value="NRD"/>
</dbReference>
<dbReference type="EMBL" id="AP011532">
    <property type="protein sequence ID" value="BAI60171.1"/>
    <property type="molecule type" value="Genomic_DNA"/>
</dbReference>
<proteinExistence type="predicted"/>
<keyword evidence="3" id="KW-1185">Reference proteome</keyword>
<reference evidence="2 3" key="2">
    <citation type="journal article" date="2008" name="Int. J. Syst. Evol. Microbiol.">
        <title>Methanocella paludicola gen. nov., sp. nov., a methane-producing archaeon, the first isolate of the lineage 'Rice Cluster I', and proposal of the new archaeal order Methanocellales ord. nov.</title>
        <authorList>
            <person name="Sakai S."/>
            <person name="Imachi H."/>
            <person name="Hanada S."/>
            <person name="Ohashi A."/>
            <person name="Harada H."/>
            <person name="Kamagata Y."/>
        </authorList>
    </citation>
    <scope>NUCLEOTIDE SEQUENCE [LARGE SCALE GENOMIC DNA]</scope>
    <source>
        <strain evidence="3">DSM 17711 / JCM 13418 / NBRC 101707 / SANAE</strain>
    </source>
</reference>
<dbReference type="eggNOG" id="arCOG02711">
    <property type="taxonomic scope" value="Archaea"/>
</dbReference>
<dbReference type="STRING" id="304371.MCP_0099"/>
<dbReference type="KEGG" id="mpd:MCP_0099"/>
<dbReference type="AlphaFoldDB" id="D1YUP9"/>